<dbReference type="Proteomes" id="UP001596112">
    <property type="component" value="Unassembled WGS sequence"/>
</dbReference>
<evidence type="ECO:0000259" key="6">
    <source>
        <dbReference type="PROSITE" id="PS50977"/>
    </source>
</evidence>
<protein>
    <submittedName>
        <fullName evidence="7">TetR family transcriptional regulator</fullName>
    </submittedName>
</protein>
<evidence type="ECO:0000313" key="8">
    <source>
        <dbReference type="Proteomes" id="UP001596112"/>
    </source>
</evidence>
<evidence type="ECO:0000256" key="2">
    <source>
        <dbReference type="ARBA" id="ARBA00023125"/>
    </source>
</evidence>
<dbReference type="RefSeq" id="WP_272170759.1">
    <property type="nucleotide sequence ID" value="NZ_JAQOSL010000021.1"/>
</dbReference>
<dbReference type="Pfam" id="PF00440">
    <property type="entry name" value="TetR_N"/>
    <property type="match status" value="1"/>
</dbReference>
<dbReference type="InterPro" id="IPR023772">
    <property type="entry name" value="DNA-bd_HTH_TetR-type_CS"/>
</dbReference>
<proteinExistence type="predicted"/>
<organism evidence="7 8">
    <name type="scientific">Streptomyces heilongjiangensis</name>
    <dbReference type="NCBI Taxonomy" id="945052"/>
    <lineage>
        <taxon>Bacteria</taxon>
        <taxon>Bacillati</taxon>
        <taxon>Actinomycetota</taxon>
        <taxon>Actinomycetes</taxon>
        <taxon>Kitasatosporales</taxon>
        <taxon>Streptomycetaceae</taxon>
        <taxon>Streptomyces</taxon>
    </lineage>
</organism>
<dbReference type="InterPro" id="IPR050109">
    <property type="entry name" value="HTH-type_TetR-like_transc_reg"/>
</dbReference>
<accession>A0ABW1B5V0</accession>
<keyword evidence="2 4" id="KW-0238">DNA-binding</keyword>
<comment type="caution">
    <text evidence="7">The sequence shown here is derived from an EMBL/GenBank/DDBJ whole genome shotgun (WGS) entry which is preliminary data.</text>
</comment>
<dbReference type="PROSITE" id="PS50977">
    <property type="entry name" value="HTH_TETR_2"/>
    <property type="match status" value="1"/>
</dbReference>
<evidence type="ECO:0000256" key="5">
    <source>
        <dbReference type="SAM" id="MobiDB-lite"/>
    </source>
</evidence>
<dbReference type="InterPro" id="IPR001647">
    <property type="entry name" value="HTH_TetR"/>
</dbReference>
<dbReference type="PANTHER" id="PTHR30055">
    <property type="entry name" value="HTH-TYPE TRANSCRIPTIONAL REGULATOR RUTR"/>
    <property type="match status" value="1"/>
</dbReference>
<feature type="region of interest" description="Disordered" evidence="5">
    <location>
        <begin position="212"/>
        <end position="258"/>
    </location>
</feature>
<dbReference type="PROSITE" id="PS01081">
    <property type="entry name" value="HTH_TETR_1"/>
    <property type="match status" value="1"/>
</dbReference>
<gene>
    <name evidence="7" type="ORF">ACFQGO_12750</name>
</gene>
<dbReference type="InterPro" id="IPR009057">
    <property type="entry name" value="Homeodomain-like_sf"/>
</dbReference>
<evidence type="ECO:0000313" key="7">
    <source>
        <dbReference type="EMBL" id="MFC5808366.1"/>
    </source>
</evidence>
<name>A0ABW1B5V0_9ACTN</name>
<evidence type="ECO:0000256" key="3">
    <source>
        <dbReference type="ARBA" id="ARBA00023163"/>
    </source>
</evidence>
<dbReference type="Gene3D" id="1.10.357.10">
    <property type="entry name" value="Tetracycline Repressor, domain 2"/>
    <property type="match status" value="1"/>
</dbReference>
<dbReference type="SUPFAM" id="SSF46689">
    <property type="entry name" value="Homeodomain-like"/>
    <property type="match status" value="1"/>
</dbReference>
<evidence type="ECO:0000256" key="4">
    <source>
        <dbReference type="PROSITE-ProRule" id="PRU00335"/>
    </source>
</evidence>
<reference evidence="8" key="1">
    <citation type="journal article" date="2019" name="Int. J. Syst. Evol. Microbiol.">
        <title>The Global Catalogue of Microorganisms (GCM) 10K type strain sequencing project: providing services to taxonomists for standard genome sequencing and annotation.</title>
        <authorList>
            <consortium name="The Broad Institute Genomics Platform"/>
            <consortium name="The Broad Institute Genome Sequencing Center for Infectious Disease"/>
            <person name="Wu L."/>
            <person name="Ma J."/>
        </authorList>
    </citation>
    <scope>NUCLEOTIDE SEQUENCE [LARGE SCALE GENOMIC DNA]</scope>
    <source>
        <strain evidence="8">JCM 9918</strain>
    </source>
</reference>
<dbReference type="Pfam" id="PF17928">
    <property type="entry name" value="TetR_C_22"/>
    <property type="match status" value="1"/>
</dbReference>
<evidence type="ECO:0000256" key="1">
    <source>
        <dbReference type="ARBA" id="ARBA00023015"/>
    </source>
</evidence>
<dbReference type="PANTHER" id="PTHR30055:SF234">
    <property type="entry name" value="HTH-TYPE TRANSCRIPTIONAL REGULATOR BETI"/>
    <property type="match status" value="1"/>
</dbReference>
<feature type="DNA-binding region" description="H-T-H motif" evidence="4">
    <location>
        <begin position="41"/>
        <end position="60"/>
    </location>
</feature>
<keyword evidence="1" id="KW-0805">Transcription regulation</keyword>
<feature type="compositionally biased region" description="Low complexity" evidence="5">
    <location>
        <begin position="214"/>
        <end position="258"/>
    </location>
</feature>
<dbReference type="PRINTS" id="PR00455">
    <property type="entry name" value="HTHTETR"/>
</dbReference>
<dbReference type="EMBL" id="JBHSNZ010000007">
    <property type="protein sequence ID" value="MFC5808366.1"/>
    <property type="molecule type" value="Genomic_DNA"/>
</dbReference>
<keyword evidence="8" id="KW-1185">Reference proteome</keyword>
<dbReference type="InterPro" id="IPR041674">
    <property type="entry name" value="TetR_C_22"/>
</dbReference>
<feature type="domain" description="HTH tetR-type" evidence="6">
    <location>
        <begin position="18"/>
        <end position="78"/>
    </location>
</feature>
<keyword evidence="3" id="KW-0804">Transcription</keyword>
<sequence length="258" mass="27374">MPTHREQEQPRRRQARGERRITQLLEAAASVFASTGYAAASTNAIAREAGVSPGTLYQFFPNKEAIAIELGQRLMADMRAAYGQALAPIDPATPLEQAVAAAVDRFIDFNCHNPVFFTLMHGPDVPGRMAEEHDALHTTLITRVEDLLSPLLPDRPAAAVTRVAHVCMALYMAGLELVLASEGDDREAYVQELKDVLFRYLDPLVGDRLREAQAAAAPDTGTSDTGTSDPAAPDTGTPDPAASGTGTAGPTAASTPAP</sequence>